<dbReference type="EC" id="2.8.2.-" evidence="10"/>
<keyword evidence="4" id="KW-0812">Transmembrane</keyword>
<dbReference type="Gene3D" id="3.40.50.300">
    <property type="entry name" value="P-loop containing nucleotide triphosphate hydrolases"/>
    <property type="match status" value="1"/>
</dbReference>
<dbReference type="GO" id="GO:0009247">
    <property type="term" value="P:glycolipid biosynthetic process"/>
    <property type="evidence" value="ECO:0007669"/>
    <property type="project" value="InterPro"/>
</dbReference>
<evidence type="ECO:0000256" key="5">
    <source>
        <dbReference type="ARBA" id="ARBA00022968"/>
    </source>
</evidence>
<dbReference type="InterPro" id="IPR009729">
    <property type="entry name" value="Gal-3-0_sulfotransfrase"/>
</dbReference>
<name>A0A8B6H9B3_MYTGA</name>
<keyword evidence="7" id="KW-0333">Golgi apparatus</keyword>
<accession>A0A8B6H9B3</accession>
<proteinExistence type="inferred from homology"/>
<dbReference type="InterPro" id="IPR027417">
    <property type="entry name" value="P-loop_NTPase"/>
</dbReference>
<comment type="caution">
    <text evidence="10">The sequence shown here is derived from an EMBL/GenBank/DDBJ whole genome shotgun (WGS) entry which is preliminary data.</text>
</comment>
<dbReference type="OrthoDB" id="514299at2759"/>
<evidence type="ECO:0000256" key="6">
    <source>
        <dbReference type="ARBA" id="ARBA00022989"/>
    </source>
</evidence>
<keyword evidence="6" id="KW-1133">Transmembrane helix</keyword>
<organism evidence="10 11">
    <name type="scientific">Mytilus galloprovincialis</name>
    <name type="common">Mediterranean mussel</name>
    <dbReference type="NCBI Taxonomy" id="29158"/>
    <lineage>
        <taxon>Eukaryota</taxon>
        <taxon>Metazoa</taxon>
        <taxon>Spiralia</taxon>
        <taxon>Lophotrochozoa</taxon>
        <taxon>Mollusca</taxon>
        <taxon>Bivalvia</taxon>
        <taxon>Autobranchia</taxon>
        <taxon>Pteriomorphia</taxon>
        <taxon>Mytilida</taxon>
        <taxon>Mytiloidea</taxon>
        <taxon>Mytilidae</taxon>
        <taxon>Mytilinae</taxon>
        <taxon>Mytilus</taxon>
    </lineage>
</organism>
<gene>
    <name evidence="10" type="ORF">MGAL_10B040248</name>
</gene>
<dbReference type="Proteomes" id="UP000596742">
    <property type="component" value="Unassembled WGS sequence"/>
</dbReference>
<dbReference type="Pfam" id="PF06990">
    <property type="entry name" value="Gal-3-0_sulfotr"/>
    <property type="match status" value="1"/>
</dbReference>
<dbReference type="PANTHER" id="PTHR14647:SF87">
    <property type="entry name" value="PUTATIVE-RELATED"/>
    <property type="match status" value="1"/>
</dbReference>
<dbReference type="PANTHER" id="PTHR14647">
    <property type="entry name" value="GALACTOSE-3-O-SULFOTRANSFERASE"/>
    <property type="match status" value="1"/>
</dbReference>
<evidence type="ECO:0000313" key="10">
    <source>
        <dbReference type="EMBL" id="VDI76343.1"/>
    </source>
</evidence>
<evidence type="ECO:0000256" key="8">
    <source>
        <dbReference type="ARBA" id="ARBA00023136"/>
    </source>
</evidence>
<keyword evidence="5" id="KW-0735">Signal-anchor</keyword>
<evidence type="ECO:0000256" key="3">
    <source>
        <dbReference type="ARBA" id="ARBA00022679"/>
    </source>
</evidence>
<evidence type="ECO:0000256" key="2">
    <source>
        <dbReference type="ARBA" id="ARBA00008124"/>
    </source>
</evidence>
<dbReference type="GO" id="GO:0001733">
    <property type="term" value="F:galactosylceramide sulfotransferase activity"/>
    <property type="evidence" value="ECO:0007669"/>
    <property type="project" value="InterPro"/>
</dbReference>
<reference evidence="10" key="1">
    <citation type="submission" date="2018-11" db="EMBL/GenBank/DDBJ databases">
        <authorList>
            <person name="Alioto T."/>
            <person name="Alioto T."/>
        </authorList>
    </citation>
    <scope>NUCLEOTIDE SEQUENCE</scope>
</reference>
<sequence length="355" mass="41839">MNEETSSLIYSDTVAFGESTINRQCAKKTTNVAFLKVHKAGSTTVMNIFLRFAESNSLNVMLPVPDNYLGFDQTINLNNILPPPKHQTYNILCHHVIYNRSVFRQYMPRDTVFIAIVRDPVTQIISAAQFFDLFIDLRKKLGKIPGQRLMTTFLQNPDICTKAEQKFVKTRMCLDFGIPREDLSSKDKIMSHLEILNDDFSLVMVMEMFDESLVLLKRYLCWDMKDIVYVPLNILSRQRDEKVVIEGQDLDNLKKYNWPDFILYEYFKSKFERRISEEGNDFNDEVKTYKQILSQVGRYCKIKGKTMEGIQIDKTRWNSEFFISNRECAFITKHELILLDQLRWKYKQKLRQMNS</sequence>
<evidence type="ECO:0000256" key="1">
    <source>
        <dbReference type="ARBA" id="ARBA00004323"/>
    </source>
</evidence>
<keyword evidence="9" id="KW-0325">Glycoprotein</keyword>
<comment type="subcellular location">
    <subcellularLocation>
        <location evidence="1">Golgi apparatus membrane</location>
        <topology evidence="1">Single-pass type II membrane protein</topology>
    </subcellularLocation>
</comment>
<dbReference type="SUPFAM" id="SSF52540">
    <property type="entry name" value="P-loop containing nucleoside triphosphate hydrolases"/>
    <property type="match status" value="1"/>
</dbReference>
<keyword evidence="11" id="KW-1185">Reference proteome</keyword>
<evidence type="ECO:0000256" key="7">
    <source>
        <dbReference type="ARBA" id="ARBA00023034"/>
    </source>
</evidence>
<dbReference type="EMBL" id="UYJE01009744">
    <property type="protein sequence ID" value="VDI76343.1"/>
    <property type="molecule type" value="Genomic_DNA"/>
</dbReference>
<evidence type="ECO:0000256" key="9">
    <source>
        <dbReference type="ARBA" id="ARBA00023180"/>
    </source>
</evidence>
<evidence type="ECO:0000256" key="4">
    <source>
        <dbReference type="ARBA" id="ARBA00022692"/>
    </source>
</evidence>
<comment type="similarity">
    <text evidence="2">Belongs to the galactose-3-O-sulfotransferase family.</text>
</comment>
<evidence type="ECO:0000313" key="11">
    <source>
        <dbReference type="Proteomes" id="UP000596742"/>
    </source>
</evidence>
<keyword evidence="3 10" id="KW-0808">Transferase</keyword>
<dbReference type="AlphaFoldDB" id="A0A8B6H9B3"/>
<protein>
    <submittedName>
        <fullName evidence="10">Galactose-3-O-sulfotransferase 3</fullName>
        <ecNumber evidence="10">2.8.2.-</ecNumber>
    </submittedName>
</protein>
<dbReference type="GO" id="GO:0000139">
    <property type="term" value="C:Golgi membrane"/>
    <property type="evidence" value="ECO:0007669"/>
    <property type="project" value="UniProtKB-SubCell"/>
</dbReference>
<keyword evidence="8" id="KW-0472">Membrane</keyword>